<dbReference type="EMBL" id="BK015257">
    <property type="protein sequence ID" value="DAD98268.1"/>
    <property type="molecule type" value="Genomic_DNA"/>
</dbReference>
<protein>
    <submittedName>
        <fullName evidence="1">Uncharacterized protein</fullName>
    </submittedName>
</protein>
<sequence length="185" mass="21472">MCRCFFVGGEDIGTIRITKWELPDTLKKGVSILTADAYLSQYRTAQAEIIQRNTLIKRMKQEIFGGPTQKVTAAIDAMMGRQTAGAHWDANDLEQFKEEVAKQEKVVEEFRRFLLTVTKQICKIERWDFRTILMGRYIHMQSWEEIADLLNFSLAYTKQELREAALEAFAEKFSDTFYEVPTNPI</sequence>
<accession>A0A8S5NV54</accession>
<evidence type="ECO:0000313" key="1">
    <source>
        <dbReference type="EMBL" id="DAD98268.1"/>
    </source>
</evidence>
<reference evidence="1" key="1">
    <citation type="journal article" date="2021" name="Proc. Natl. Acad. Sci. U.S.A.">
        <title>A Catalog of Tens of Thousands of Viruses from Human Metagenomes Reveals Hidden Associations with Chronic Diseases.</title>
        <authorList>
            <person name="Tisza M.J."/>
            <person name="Buck C.B."/>
        </authorList>
    </citation>
    <scope>NUCLEOTIDE SEQUENCE</scope>
    <source>
        <strain evidence="1">Ctiu99</strain>
    </source>
</reference>
<proteinExistence type="predicted"/>
<organism evidence="1">
    <name type="scientific">Myoviridae sp. ctiu99</name>
    <dbReference type="NCBI Taxonomy" id="2825158"/>
    <lineage>
        <taxon>Viruses</taxon>
        <taxon>Duplodnaviria</taxon>
        <taxon>Heunggongvirae</taxon>
        <taxon>Uroviricota</taxon>
        <taxon>Caudoviricetes</taxon>
    </lineage>
</organism>
<name>A0A8S5NV54_9CAUD</name>